<organism evidence="2 3">
    <name type="scientific">Botryobasidium botryosum (strain FD-172 SS1)</name>
    <dbReference type="NCBI Taxonomy" id="930990"/>
    <lineage>
        <taxon>Eukaryota</taxon>
        <taxon>Fungi</taxon>
        <taxon>Dikarya</taxon>
        <taxon>Basidiomycota</taxon>
        <taxon>Agaricomycotina</taxon>
        <taxon>Agaricomycetes</taxon>
        <taxon>Cantharellales</taxon>
        <taxon>Botryobasidiaceae</taxon>
        <taxon>Botryobasidium</taxon>
    </lineage>
</organism>
<sequence>MILVALLFPLLLLVTRIFAIPIAERNGVAFIPPASNGGSQLDESAGLGEPLNVIISGLSTPSVLTNEGIEDYARSFGFSTECLGFHIGDKQKSNLGDGQGYQDEIAVIRQDFGDSTLGTCLESLTGGNHFRFWRQSTTGAYFLAASKEEPVSRNHNIVPNGYDLGRDALVNAAIGKTSYNGVDYSTTVEWLTGLLTPGSEGINHGIAIDGRVALLTVTAS</sequence>
<dbReference type="HOGENOM" id="CLU_061244_1_1_1"/>
<feature type="signal peptide" evidence="1">
    <location>
        <begin position="1"/>
        <end position="19"/>
    </location>
</feature>
<reference evidence="3" key="1">
    <citation type="journal article" date="2014" name="Proc. Natl. Acad. Sci. U.S.A.">
        <title>Extensive sampling of basidiomycete genomes demonstrates inadequacy of the white-rot/brown-rot paradigm for wood decay fungi.</title>
        <authorList>
            <person name="Riley R."/>
            <person name="Salamov A.A."/>
            <person name="Brown D.W."/>
            <person name="Nagy L.G."/>
            <person name="Floudas D."/>
            <person name="Held B.W."/>
            <person name="Levasseur A."/>
            <person name="Lombard V."/>
            <person name="Morin E."/>
            <person name="Otillar R."/>
            <person name="Lindquist E.A."/>
            <person name="Sun H."/>
            <person name="LaButti K.M."/>
            <person name="Schmutz J."/>
            <person name="Jabbour D."/>
            <person name="Luo H."/>
            <person name="Baker S.E."/>
            <person name="Pisabarro A.G."/>
            <person name="Walton J.D."/>
            <person name="Blanchette R.A."/>
            <person name="Henrissat B."/>
            <person name="Martin F."/>
            <person name="Cullen D."/>
            <person name="Hibbett D.S."/>
            <person name="Grigoriev I.V."/>
        </authorList>
    </citation>
    <scope>NUCLEOTIDE SEQUENCE [LARGE SCALE GENOMIC DNA]</scope>
    <source>
        <strain evidence="3">FD-172 SS1</strain>
    </source>
</reference>
<dbReference type="AlphaFoldDB" id="A0A067MW45"/>
<gene>
    <name evidence="2" type="ORF">BOTBODRAFT_130344</name>
</gene>
<proteinExistence type="predicted"/>
<dbReference type="STRING" id="930990.A0A067MW45"/>
<evidence type="ECO:0000256" key="1">
    <source>
        <dbReference type="SAM" id="SignalP"/>
    </source>
</evidence>
<evidence type="ECO:0000313" key="2">
    <source>
        <dbReference type="EMBL" id="KDQ16117.1"/>
    </source>
</evidence>
<accession>A0A067MW45</accession>
<name>A0A067MW45_BOTB1</name>
<dbReference type="Proteomes" id="UP000027195">
    <property type="component" value="Unassembled WGS sequence"/>
</dbReference>
<evidence type="ECO:0000313" key="3">
    <source>
        <dbReference type="Proteomes" id="UP000027195"/>
    </source>
</evidence>
<feature type="chain" id="PRO_5001646004" evidence="1">
    <location>
        <begin position="20"/>
        <end position="220"/>
    </location>
</feature>
<dbReference type="OrthoDB" id="2310204at2759"/>
<dbReference type="EMBL" id="KL198029">
    <property type="protein sequence ID" value="KDQ16117.1"/>
    <property type="molecule type" value="Genomic_DNA"/>
</dbReference>
<protein>
    <submittedName>
        <fullName evidence="2">Uncharacterized protein</fullName>
    </submittedName>
</protein>
<keyword evidence="3" id="KW-1185">Reference proteome</keyword>
<keyword evidence="1" id="KW-0732">Signal</keyword>
<dbReference type="InParanoid" id="A0A067MW45"/>